<dbReference type="AlphaFoldDB" id="A0AAU9VDG1"/>
<reference evidence="2" key="1">
    <citation type="submission" date="2022-03" db="EMBL/GenBank/DDBJ databases">
        <authorList>
            <person name="Tunstrom K."/>
        </authorList>
    </citation>
    <scope>NUCLEOTIDE SEQUENCE</scope>
</reference>
<dbReference type="Pfam" id="PF01359">
    <property type="entry name" value="Transposase_1"/>
    <property type="match status" value="1"/>
</dbReference>
<proteinExistence type="predicted"/>
<sequence>MHKHEAKKERVAPRGTPKPRVKPDLHPKKTMICVCWDWEGIVLWEMLERNAMLNKELNIVQLHHVKGAIRLN</sequence>
<evidence type="ECO:0000256" key="1">
    <source>
        <dbReference type="SAM" id="MobiDB-lite"/>
    </source>
</evidence>
<feature type="region of interest" description="Disordered" evidence="1">
    <location>
        <begin position="1"/>
        <end position="25"/>
    </location>
</feature>
<dbReference type="InterPro" id="IPR001888">
    <property type="entry name" value="Transposase_1"/>
</dbReference>
<dbReference type="GO" id="GO:0003676">
    <property type="term" value="F:nucleic acid binding"/>
    <property type="evidence" value="ECO:0007669"/>
    <property type="project" value="InterPro"/>
</dbReference>
<keyword evidence="3" id="KW-1185">Reference proteome</keyword>
<evidence type="ECO:0008006" key="4">
    <source>
        <dbReference type="Google" id="ProtNLM"/>
    </source>
</evidence>
<accession>A0AAU9VDG1</accession>
<evidence type="ECO:0000313" key="2">
    <source>
        <dbReference type="EMBL" id="CAH2108278.1"/>
    </source>
</evidence>
<gene>
    <name evidence="2" type="ORF">EEDITHA_LOCUS22229</name>
</gene>
<comment type="caution">
    <text evidence="2">The sequence shown here is derived from an EMBL/GenBank/DDBJ whole genome shotgun (WGS) entry which is preliminary data.</text>
</comment>
<organism evidence="2 3">
    <name type="scientific">Euphydryas editha</name>
    <name type="common">Edith's checkerspot</name>
    <dbReference type="NCBI Taxonomy" id="104508"/>
    <lineage>
        <taxon>Eukaryota</taxon>
        <taxon>Metazoa</taxon>
        <taxon>Ecdysozoa</taxon>
        <taxon>Arthropoda</taxon>
        <taxon>Hexapoda</taxon>
        <taxon>Insecta</taxon>
        <taxon>Pterygota</taxon>
        <taxon>Neoptera</taxon>
        <taxon>Endopterygota</taxon>
        <taxon>Lepidoptera</taxon>
        <taxon>Glossata</taxon>
        <taxon>Ditrysia</taxon>
        <taxon>Papilionoidea</taxon>
        <taxon>Nymphalidae</taxon>
        <taxon>Nymphalinae</taxon>
        <taxon>Euphydryas</taxon>
    </lineage>
</organism>
<dbReference type="EMBL" id="CAKOGL010000031">
    <property type="protein sequence ID" value="CAH2108278.1"/>
    <property type="molecule type" value="Genomic_DNA"/>
</dbReference>
<name>A0AAU9VDG1_EUPED</name>
<feature type="compositionally biased region" description="Basic and acidic residues" evidence="1">
    <location>
        <begin position="1"/>
        <end position="12"/>
    </location>
</feature>
<evidence type="ECO:0000313" key="3">
    <source>
        <dbReference type="Proteomes" id="UP001153954"/>
    </source>
</evidence>
<protein>
    <recommendedName>
        <fullName evidence="4">Transposase</fullName>
    </recommendedName>
</protein>
<dbReference type="Proteomes" id="UP001153954">
    <property type="component" value="Unassembled WGS sequence"/>
</dbReference>
<dbReference type="InterPro" id="IPR036397">
    <property type="entry name" value="RNaseH_sf"/>
</dbReference>
<dbReference type="Gene3D" id="3.30.420.10">
    <property type="entry name" value="Ribonuclease H-like superfamily/Ribonuclease H"/>
    <property type="match status" value="1"/>
</dbReference>